<evidence type="ECO:0000256" key="4">
    <source>
        <dbReference type="ARBA" id="ARBA00023125"/>
    </source>
</evidence>
<dbReference type="SUPFAM" id="SSF52172">
    <property type="entry name" value="CheY-like"/>
    <property type="match status" value="1"/>
</dbReference>
<feature type="domain" description="OmpR/PhoB-type" evidence="9">
    <location>
        <begin position="69"/>
        <end position="167"/>
    </location>
</feature>
<dbReference type="GO" id="GO:0000976">
    <property type="term" value="F:transcription cis-regulatory region binding"/>
    <property type="evidence" value="ECO:0007669"/>
    <property type="project" value="TreeGrafter"/>
</dbReference>
<dbReference type="PROSITE" id="PS51755">
    <property type="entry name" value="OMPR_PHOB"/>
    <property type="match status" value="1"/>
</dbReference>
<dbReference type="InterPro" id="IPR036388">
    <property type="entry name" value="WH-like_DNA-bd_sf"/>
</dbReference>
<dbReference type="GO" id="GO:0006355">
    <property type="term" value="P:regulation of DNA-templated transcription"/>
    <property type="evidence" value="ECO:0007669"/>
    <property type="project" value="InterPro"/>
</dbReference>
<dbReference type="Gene3D" id="1.10.10.10">
    <property type="entry name" value="Winged helix-like DNA-binding domain superfamily/Winged helix DNA-binding domain"/>
    <property type="match status" value="1"/>
</dbReference>
<dbReference type="EMBL" id="BMJS01000001">
    <property type="protein sequence ID" value="GGF88861.1"/>
    <property type="molecule type" value="Genomic_DNA"/>
</dbReference>
<dbReference type="GO" id="GO:0000156">
    <property type="term" value="F:phosphorelay response regulator activity"/>
    <property type="evidence" value="ECO:0007669"/>
    <property type="project" value="TreeGrafter"/>
</dbReference>
<evidence type="ECO:0000256" key="3">
    <source>
        <dbReference type="ARBA" id="ARBA00023015"/>
    </source>
</evidence>
<dbReference type="Proteomes" id="UP000636949">
    <property type="component" value="Unassembled WGS sequence"/>
</dbReference>
<keyword evidence="3" id="KW-0805">Transcription regulation</keyword>
<dbReference type="InterPro" id="IPR039420">
    <property type="entry name" value="WalR-like"/>
</dbReference>
<comment type="caution">
    <text evidence="6">Lacks conserved residue(s) required for the propagation of feature annotation.</text>
</comment>
<gene>
    <name evidence="10" type="ORF">GCM10010995_02630</name>
</gene>
<dbReference type="SUPFAM" id="SSF46894">
    <property type="entry name" value="C-terminal effector domain of the bipartite response regulators"/>
    <property type="match status" value="1"/>
</dbReference>
<dbReference type="SMART" id="SM00862">
    <property type="entry name" value="Trans_reg_C"/>
    <property type="match status" value="1"/>
</dbReference>
<dbReference type="InterPro" id="IPR011006">
    <property type="entry name" value="CheY-like_superfamily"/>
</dbReference>
<dbReference type="GO" id="GO:0005829">
    <property type="term" value="C:cytosol"/>
    <property type="evidence" value="ECO:0007669"/>
    <property type="project" value="TreeGrafter"/>
</dbReference>
<evidence type="ECO:0000256" key="6">
    <source>
        <dbReference type="PROSITE-ProRule" id="PRU00169"/>
    </source>
</evidence>
<reference evidence="10" key="1">
    <citation type="journal article" date="2014" name="Int. J. Syst. Evol. Microbiol.">
        <title>Complete genome sequence of Corynebacterium casei LMG S-19264T (=DSM 44701T), isolated from a smear-ripened cheese.</title>
        <authorList>
            <consortium name="US DOE Joint Genome Institute (JGI-PGF)"/>
            <person name="Walter F."/>
            <person name="Albersmeier A."/>
            <person name="Kalinowski J."/>
            <person name="Ruckert C."/>
        </authorList>
    </citation>
    <scope>NUCLEOTIDE SEQUENCE</scope>
    <source>
        <strain evidence="10">CGMCC 1.15758</strain>
    </source>
</reference>
<dbReference type="InterPro" id="IPR001789">
    <property type="entry name" value="Sig_transdc_resp-reg_receiver"/>
</dbReference>
<proteinExistence type="predicted"/>
<dbReference type="PANTHER" id="PTHR48111">
    <property type="entry name" value="REGULATOR OF RPOS"/>
    <property type="match status" value="1"/>
</dbReference>
<dbReference type="InterPro" id="IPR016032">
    <property type="entry name" value="Sig_transdc_resp-reg_C-effctor"/>
</dbReference>
<feature type="DNA-binding region" description="OmpR/PhoB-type" evidence="7">
    <location>
        <begin position="69"/>
        <end position="167"/>
    </location>
</feature>
<keyword evidence="11" id="KW-1185">Reference proteome</keyword>
<keyword evidence="4 7" id="KW-0238">DNA-binding</keyword>
<organism evidence="10 11">
    <name type="scientific">Cysteiniphilum litorale</name>
    <dbReference type="NCBI Taxonomy" id="2056700"/>
    <lineage>
        <taxon>Bacteria</taxon>
        <taxon>Pseudomonadati</taxon>
        <taxon>Pseudomonadota</taxon>
        <taxon>Gammaproteobacteria</taxon>
        <taxon>Thiotrichales</taxon>
        <taxon>Fastidiosibacteraceae</taxon>
        <taxon>Cysteiniphilum</taxon>
    </lineage>
</organism>
<evidence type="ECO:0000313" key="10">
    <source>
        <dbReference type="EMBL" id="GGF88861.1"/>
    </source>
</evidence>
<dbReference type="CDD" id="cd00383">
    <property type="entry name" value="trans_reg_C"/>
    <property type="match status" value="1"/>
</dbReference>
<dbReference type="InterPro" id="IPR001867">
    <property type="entry name" value="OmpR/PhoB-type_DNA-bd"/>
</dbReference>
<keyword evidence="1" id="KW-0597">Phosphoprotein</keyword>
<dbReference type="Pfam" id="PF00486">
    <property type="entry name" value="Trans_reg_C"/>
    <property type="match status" value="1"/>
</dbReference>
<keyword evidence="2" id="KW-0902">Two-component regulatory system</keyword>
<evidence type="ECO:0008006" key="12">
    <source>
        <dbReference type="Google" id="ProtNLM"/>
    </source>
</evidence>
<feature type="domain" description="Response regulatory" evidence="8">
    <location>
        <begin position="1"/>
        <end position="48"/>
    </location>
</feature>
<evidence type="ECO:0000256" key="1">
    <source>
        <dbReference type="ARBA" id="ARBA00022553"/>
    </source>
</evidence>
<dbReference type="Gene3D" id="6.10.250.690">
    <property type="match status" value="1"/>
</dbReference>
<evidence type="ECO:0000256" key="7">
    <source>
        <dbReference type="PROSITE-ProRule" id="PRU01091"/>
    </source>
</evidence>
<reference evidence="10" key="2">
    <citation type="submission" date="2020-09" db="EMBL/GenBank/DDBJ databases">
        <authorList>
            <person name="Sun Q."/>
            <person name="Zhou Y."/>
        </authorList>
    </citation>
    <scope>NUCLEOTIDE SEQUENCE</scope>
    <source>
        <strain evidence="10">CGMCC 1.15758</strain>
    </source>
</reference>
<evidence type="ECO:0000313" key="11">
    <source>
        <dbReference type="Proteomes" id="UP000636949"/>
    </source>
</evidence>
<evidence type="ECO:0000259" key="8">
    <source>
        <dbReference type="PROSITE" id="PS50110"/>
    </source>
</evidence>
<evidence type="ECO:0000259" key="9">
    <source>
        <dbReference type="PROSITE" id="PS51755"/>
    </source>
</evidence>
<sequence>MQKKIPTIVISALLDPIDKVICLELGINDYVTKPIHIRKLHARIKNLLNLCNENPFNQHENNNATKGEYCKYFFSGCVLDVSKKILVGKSGEVLVLTKTLYNLLVIFLENPKKVVSREVLLKRLGKDYDICDRSIDVQVSNLRKKMTKFIKDEIIQTRHGMGYCFDTDVIKE</sequence>
<dbReference type="AlphaFoldDB" id="A0A8J2Z282"/>
<dbReference type="PANTHER" id="PTHR48111:SF4">
    <property type="entry name" value="DNA-BINDING DUAL TRANSCRIPTIONAL REGULATOR OMPR"/>
    <property type="match status" value="1"/>
</dbReference>
<dbReference type="PROSITE" id="PS50110">
    <property type="entry name" value="RESPONSE_REGULATORY"/>
    <property type="match status" value="1"/>
</dbReference>
<evidence type="ECO:0000256" key="5">
    <source>
        <dbReference type="ARBA" id="ARBA00023163"/>
    </source>
</evidence>
<name>A0A8J2Z282_9GAMM</name>
<keyword evidence="5" id="KW-0804">Transcription</keyword>
<comment type="caution">
    <text evidence="10">The sequence shown here is derived from an EMBL/GenBank/DDBJ whole genome shotgun (WGS) entry which is preliminary data.</text>
</comment>
<accession>A0A8J2Z282</accession>
<evidence type="ECO:0000256" key="2">
    <source>
        <dbReference type="ARBA" id="ARBA00023012"/>
    </source>
</evidence>
<protein>
    <recommendedName>
        <fullName evidence="12">OmpR-like protein</fullName>
    </recommendedName>
</protein>
<dbReference type="GO" id="GO:0032993">
    <property type="term" value="C:protein-DNA complex"/>
    <property type="evidence" value="ECO:0007669"/>
    <property type="project" value="TreeGrafter"/>
</dbReference>